<evidence type="ECO:0000313" key="2">
    <source>
        <dbReference type="Proteomes" id="UP000018372"/>
    </source>
</evidence>
<evidence type="ECO:0000313" key="1">
    <source>
        <dbReference type="EMBL" id="CCZ86404.1"/>
    </source>
</evidence>
<accession>R5VEQ5</accession>
<comment type="caution">
    <text evidence="1">The sequence shown here is derived from an EMBL/GenBank/DDBJ whole genome shotgun (WGS) entry which is preliminary data.</text>
</comment>
<sequence length="198" mass="21859">MNEIGEEETNSSLLDEDTIKIDQYIESCIGDALAMIVLKSAIPVNPKKGTSNPVNNNDGTGYIVLPDDFLKLIAFKMEGWKRTVSEAFPLDSEKAKQQSNEYTRGGNNKPVCVLSYSPEGKKVLEYYSVTGSNHTVSVFVYEASYEPSSGINMESSDAVFYALCYMTAGLVYSIFENQATAEEMQKIAINYINNAVSH</sequence>
<reference evidence="1" key="1">
    <citation type="submission" date="2012-11" db="EMBL/GenBank/DDBJ databases">
        <title>Dependencies among metagenomic species, viruses, plasmids and units of genetic variation.</title>
        <authorList>
            <person name="Nielsen H.B."/>
            <person name="Almeida M."/>
            <person name="Juncker A.S."/>
            <person name="Rasmussen S."/>
            <person name="Li J."/>
            <person name="Sunagawa S."/>
            <person name="Plichta D."/>
            <person name="Gautier L."/>
            <person name="Le Chatelier E."/>
            <person name="Peletier E."/>
            <person name="Bonde I."/>
            <person name="Nielsen T."/>
            <person name="Manichanh C."/>
            <person name="Arumugam M."/>
            <person name="Batto J."/>
            <person name="Santos M.B.Q.D."/>
            <person name="Blom N."/>
            <person name="Borruel N."/>
            <person name="Burgdorf K.S."/>
            <person name="Boumezbeur F."/>
            <person name="Casellas F."/>
            <person name="Dore J."/>
            <person name="Guarner F."/>
            <person name="Hansen T."/>
            <person name="Hildebrand F."/>
            <person name="Kaas R.S."/>
            <person name="Kennedy S."/>
            <person name="Kristiansen K."/>
            <person name="Kultima J.R."/>
            <person name="Leonard P."/>
            <person name="Levenez F."/>
            <person name="Lund O."/>
            <person name="Moumen B."/>
            <person name="Le Paslier D."/>
            <person name="Pons N."/>
            <person name="Pedersen O."/>
            <person name="Prifti E."/>
            <person name="Qin J."/>
            <person name="Raes J."/>
            <person name="Tap J."/>
            <person name="Tims S."/>
            <person name="Ussery D.W."/>
            <person name="Yamada T."/>
            <person name="MetaHit consortium"/>
            <person name="Renault P."/>
            <person name="Sicheritz-Ponten T."/>
            <person name="Bork P."/>
            <person name="Wang J."/>
            <person name="Brunak S."/>
            <person name="Ehrlich S.D."/>
        </authorList>
    </citation>
    <scope>NUCLEOTIDE SEQUENCE [LARGE SCALE GENOMIC DNA]</scope>
</reference>
<protein>
    <submittedName>
        <fullName evidence="1">Uncharacterized protein</fullName>
    </submittedName>
</protein>
<gene>
    <name evidence="1" type="ORF">BN536_01330</name>
</gene>
<dbReference type="EMBL" id="CBAT010000034">
    <property type="protein sequence ID" value="CCZ86404.1"/>
    <property type="molecule type" value="Genomic_DNA"/>
</dbReference>
<dbReference type="Proteomes" id="UP000018372">
    <property type="component" value="Unassembled WGS sequence"/>
</dbReference>
<organism evidence="1 2">
    <name type="scientific">Phocaeicola plebeius CAG:211</name>
    <dbReference type="NCBI Taxonomy" id="1263052"/>
    <lineage>
        <taxon>Bacteria</taxon>
        <taxon>Pseudomonadati</taxon>
        <taxon>Bacteroidota</taxon>
        <taxon>Bacteroidia</taxon>
        <taxon>Bacteroidales</taxon>
        <taxon>Bacteroidaceae</taxon>
        <taxon>Phocaeicola</taxon>
    </lineage>
</organism>
<name>R5VEQ5_9BACT</name>
<dbReference type="AlphaFoldDB" id="R5VEQ5"/>
<proteinExistence type="predicted"/>